<dbReference type="EMBL" id="FP885907">
    <property type="protein sequence ID" value="CBJ52874.1"/>
    <property type="molecule type" value="Genomic_DNA"/>
</dbReference>
<evidence type="ECO:0000313" key="1">
    <source>
        <dbReference type="EMBL" id="CBJ52874.1"/>
    </source>
</evidence>
<keyword evidence="1" id="KW-0614">Plasmid</keyword>
<proteinExistence type="predicted"/>
<geneLocation type="plasmid" evidence="1">
    <name>RCFBPv3_mp</name>
</geneLocation>
<protein>
    <submittedName>
        <fullName evidence="1">Uncharacterized protein</fullName>
    </submittedName>
</protein>
<sequence>MSTDGVAHFGVDGRVVVRFWRESDRFDTAHNSAS</sequence>
<name>D8P740_RALSL</name>
<organism evidence="1">
    <name type="scientific">Ralstonia solanacearum CFBP2957</name>
    <dbReference type="NCBI Taxonomy" id="859656"/>
    <lineage>
        <taxon>Bacteria</taxon>
        <taxon>Pseudomonadati</taxon>
        <taxon>Pseudomonadota</taxon>
        <taxon>Betaproteobacteria</taxon>
        <taxon>Burkholderiales</taxon>
        <taxon>Burkholderiaceae</taxon>
        <taxon>Ralstonia</taxon>
        <taxon>Ralstonia solanacearum species complex</taxon>
    </lineage>
</organism>
<accession>D8P740</accession>
<gene>
    <name evidence="1" type="ORF">RCFBP_mp10082</name>
</gene>
<reference evidence="1" key="1">
    <citation type="journal article" date="2010" name="BMC Genomics">
        <title>Genomes of three tomato pathogens within the Ralstonia solanacearum species complex reveal significant evolutionary divergence.</title>
        <authorList>
            <person name="Remenant B."/>
            <person name="Coupat-Goutaland B."/>
            <person name="Guidot A."/>
            <person name="Cellier G."/>
            <person name="Wicker E."/>
            <person name="Allen C."/>
            <person name="Fegan M."/>
            <person name="Pruvost O."/>
            <person name="Elbaz M."/>
            <person name="Calteau A."/>
            <person name="Salvignol G."/>
            <person name="Mornico D."/>
            <person name="Mangenot S."/>
            <person name="Barbe V."/>
            <person name="Medigue C."/>
            <person name="Prior P."/>
        </authorList>
    </citation>
    <scope>NUCLEOTIDE SEQUENCE [LARGE SCALE GENOMIC DNA]</scope>
    <source>
        <strain evidence="1">CFBP2957</strain>
        <plasmid evidence="1">RCFBPv3_mp</plasmid>
    </source>
</reference>
<reference evidence="1" key="2">
    <citation type="submission" date="2010-02" db="EMBL/GenBank/DDBJ databases">
        <authorList>
            <person name="Genoscope - CEA"/>
        </authorList>
    </citation>
    <scope>NUCLEOTIDE SEQUENCE</scope>
    <source>
        <strain evidence="1">CFBP2957</strain>
        <plasmid evidence="1">RCFBPv3_mp</plasmid>
    </source>
</reference>
<dbReference type="AlphaFoldDB" id="D8P740"/>